<dbReference type="InterPro" id="IPR012016">
    <property type="entry name" value="PMDh-S-like"/>
</dbReference>
<evidence type="ECO:0000259" key="2">
    <source>
        <dbReference type="Pfam" id="PF01989"/>
    </source>
</evidence>
<evidence type="ECO:0000256" key="1">
    <source>
        <dbReference type="ARBA" id="ARBA00023239"/>
    </source>
</evidence>
<dbReference type="Pfam" id="PF01989">
    <property type="entry name" value="AcnX_swivel_put"/>
    <property type="match status" value="1"/>
</dbReference>
<dbReference type="EMBL" id="FNZK01000019">
    <property type="protein sequence ID" value="SEJ84402.1"/>
    <property type="molecule type" value="Genomic_DNA"/>
</dbReference>
<evidence type="ECO:0000313" key="3">
    <source>
        <dbReference type="EMBL" id="SEJ84402.1"/>
    </source>
</evidence>
<dbReference type="SUPFAM" id="SSF52016">
    <property type="entry name" value="LeuD/IlvD-like"/>
    <property type="match status" value="1"/>
</dbReference>
<dbReference type="Proteomes" id="UP000199662">
    <property type="component" value="Unassembled WGS sequence"/>
</dbReference>
<dbReference type="GO" id="GO:0016829">
    <property type="term" value="F:lyase activity"/>
    <property type="evidence" value="ECO:0007669"/>
    <property type="project" value="UniProtKB-KW"/>
</dbReference>
<dbReference type="STRING" id="84035.SAMN05660742_11954"/>
<name>A0A1H7CBD0_9FIRM</name>
<organism evidence="3 4">
    <name type="scientific">Propionispira arboris</name>
    <dbReference type="NCBI Taxonomy" id="84035"/>
    <lineage>
        <taxon>Bacteria</taxon>
        <taxon>Bacillati</taxon>
        <taxon>Bacillota</taxon>
        <taxon>Negativicutes</taxon>
        <taxon>Selenomonadales</taxon>
        <taxon>Selenomonadaceae</taxon>
        <taxon>Propionispira</taxon>
    </lineage>
</organism>
<dbReference type="RefSeq" id="WP_019554612.1">
    <property type="nucleotide sequence ID" value="NZ_FNZK01000019.1"/>
</dbReference>
<sequence>MGQSYSCHKISGGKVQGEILFSQDGLCFYLVDPKTGVVIEKEHCLYGKSIAGKIIVFPYGKGSSVVQADGMYQMKMTGMSPAGMIVENADTTLAASAIILEAPMVNKAATEFYRDVSDGTRVELDAENGVITLL</sequence>
<dbReference type="InterPro" id="IPR002840">
    <property type="entry name" value="PMDh-S-like_dom"/>
</dbReference>
<feature type="domain" description="Phosphomevalonate dehydratase small subunit-like" evidence="2">
    <location>
        <begin position="29"/>
        <end position="105"/>
    </location>
</feature>
<dbReference type="PIRSF" id="PIRSF004966">
    <property type="entry name" value="UCP004966"/>
    <property type="match status" value="1"/>
</dbReference>
<reference evidence="3 4" key="1">
    <citation type="submission" date="2016-10" db="EMBL/GenBank/DDBJ databases">
        <authorList>
            <person name="de Groot N.N."/>
        </authorList>
    </citation>
    <scope>NUCLEOTIDE SEQUENCE [LARGE SCALE GENOMIC DNA]</scope>
    <source>
        <strain evidence="3 4">DSM 2179</strain>
    </source>
</reference>
<dbReference type="AlphaFoldDB" id="A0A1H7CBD0"/>
<proteinExistence type="predicted"/>
<protein>
    <submittedName>
        <fullName evidence="3">Predicted aconitase subunit 2</fullName>
    </submittedName>
</protein>
<keyword evidence="1" id="KW-0456">Lyase</keyword>
<gene>
    <name evidence="3" type="ORF">SAMN05660742_11954</name>
</gene>
<evidence type="ECO:0000313" key="4">
    <source>
        <dbReference type="Proteomes" id="UP000199662"/>
    </source>
</evidence>
<accession>A0A1H7CBD0</accession>
<dbReference type="Gene3D" id="3.50.30.10">
    <property type="entry name" value="Phosphohistidine domain"/>
    <property type="match status" value="1"/>
</dbReference>
<keyword evidence="4" id="KW-1185">Reference proteome</keyword>